<proteinExistence type="inferred from homology"/>
<evidence type="ECO:0000256" key="2">
    <source>
        <dbReference type="ARBA" id="ARBA00022744"/>
    </source>
</evidence>
<dbReference type="PANTHER" id="PTHR31203">
    <property type="entry name" value="BETA-KERATIN-RELATED PROTEIN-RELATED"/>
    <property type="match status" value="1"/>
</dbReference>
<dbReference type="Proteomes" id="UP000694393">
    <property type="component" value="Unplaced"/>
</dbReference>
<dbReference type="GO" id="GO:0005882">
    <property type="term" value="C:intermediate filament"/>
    <property type="evidence" value="ECO:0007669"/>
    <property type="project" value="UniProtKB-KW"/>
</dbReference>
<evidence type="ECO:0000256" key="1">
    <source>
        <dbReference type="ARBA" id="ARBA00008702"/>
    </source>
</evidence>
<organism evidence="3 4">
    <name type="scientific">Pelusios castaneus</name>
    <name type="common">West African mud turtle</name>
    <dbReference type="NCBI Taxonomy" id="367368"/>
    <lineage>
        <taxon>Eukaryota</taxon>
        <taxon>Metazoa</taxon>
        <taxon>Chordata</taxon>
        <taxon>Craniata</taxon>
        <taxon>Vertebrata</taxon>
        <taxon>Euteleostomi</taxon>
        <taxon>Archelosauria</taxon>
        <taxon>Testudinata</taxon>
        <taxon>Testudines</taxon>
        <taxon>Pleurodira</taxon>
        <taxon>Pelomedusidae</taxon>
        <taxon>Pelusios</taxon>
    </lineage>
</organism>
<keyword evidence="4" id="KW-1185">Reference proteome</keyword>
<comment type="similarity">
    <text evidence="1">Belongs to the avian keratin family.</text>
</comment>
<reference evidence="3" key="2">
    <citation type="submission" date="2025-09" db="UniProtKB">
        <authorList>
            <consortium name="Ensembl"/>
        </authorList>
    </citation>
    <scope>IDENTIFICATION</scope>
</reference>
<dbReference type="Pfam" id="PF02422">
    <property type="entry name" value="Keratin"/>
    <property type="match status" value="1"/>
</dbReference>
<accession>A0A8C8VJ25</accession>
<dbReference type="InterPro" id="IPR003461">
    <property type="entry name" value="Keratin"/>
</dbReference>
<sequence length="86" mass="8865">MSACKELSCWPSPCFPDICPEPCVVAQNDLCIRSCGDSTAVIYPPPVSVRFPGPILASTPQDSIVGSTLPAVPYGARGGGGRSLSI</sequence>
<dbReference type="Ensembl" id="ENSPCET00000012131.1">
    <property type="protein sequence ID" value="ENSPCEP00000011730.1"/>
    <property type="gene ID" value="ENSPCEG00000009307.1"/>
</dbReference>
<keyword evidence="2" id="KW-0416">Keratin</keyword>
<dbReference type="AlphaFoldDB" id="A0A8C8VJ25"/>
<dbReference type="PANTHER" id="PTHR31203:SF1">
    <property type="entry name" value="BETA-KERATIN-RELATED PROTEIN-RELATED"/>
    <property type="match status" value="1"/>
</dbReference>
<protein>
    <recommendedName>
        <fullName evidence="5">Keratin</fullName>
    </recommendedName>
</protein>
<reference evidence="3" key="1">
    <citation type="submission" date="2025-08" db="UniProtKB">
        <authorList>
            <consortium name="Ensembl"/>
        </authorList>
    </citation>
    <scope>IDENTIFICATION</scope>
</reference>
<evidence type="ECO:0008006" key="5">
    <source>
        <dbReference type="Google" id="ProtNLM"/>
    </source>
</evidence>
<name>A0A8C8VJ25_9SAUR</name>
<evidence type="ECO:0000313" key="4">
    <source>
        <dbReference type="Proteomes" id="UP000694393"/>
    </source>
</evidence>
<evidence type="ECO:0000313" key="3">
    <source>
        <dbReference type="Ensembl" id="ENSPCEP00000011730.1"/>
    </source>
</evidence>
<dbReference type="GO" id="GO:0005200">
    <property type="term" value="F:structural constituent of cytoskeleton"/>
    <property type="evidence" value="ECO:0007669"/>
    <property type="project" value="InterPro"/>
</dbReference>